<sequence>MYGQNDYSFNPYQYYVPQPQQTYFPQQQQMNNFQQNPNFQSQKIPGGIPGKIISNPGEIAPNEVAMDGSMCIFPLSDYSTIYAKQWTQDGKIRTIEFVPRISTDETAHTSNDDLIAYFDKKFEDLKESLSKEPKTVMRKPTPKTN</sequence>
<protein>
    <submittedName>
        <fullName evidence="1">Uncharacterized protein</fullName>
    </submittedName>
</protein>
<reference evidence="1" key="1">
    <citation type="journal article" date="2021" name="Proc. Natl. Acad. Sci. U.S.A.">
        <title>A Catalog of Tens of Thousands of Viruses from Human Metagenomes Reveals Hidden Associations with Chronic Diseases.</title>
        <authorList>
            <person name="Tisza M.J."/>
            <person name="Buck C.B."/>
        </authorList>
    </citation>
    <scope>NUCLEOTIDE SEQUENCE</scope>
    <source>
        <strain evidence="1">CtWWc42</strain>
    </source>
</reference>
<proteinExistence type="predicted"/>
<accession>A0A8S5R2E4</accession>
<organism evidence="1">
    <name type="scientific">Siphoviridae sp. ctWWc42</name>
    <dbReference type="NCBI Taxonomy" id="2826361"/>
    <lineage>
        <taxon>Viruses</taxon>
        <taxon>Duplodnaviria</taxon>
        <taxon>Heunggongvirae</taxon>
        <taxon>Uroviricota</taxon>
        <taxon>Caudoviricetes</taxon>
    </lineage>
</organism>
<evidence type="ECO:0000313" key="1">
    <source>
        <dbReference type="EMBL" id="DAE25257.1"/>
    </source>
</evidence>
<name>A0A8S5R2E4_9CAUD</name>
<dbReference type="EMBL" id="BK015795">
    <property type="protein sequence ID" value="DAE25257.1"/>
    <property type="molecule type" value="Genomic_DNA"/>
</dbReference>